<dbReference type="InterPro" id="IPR032710">
    <property type="entry name" value="NTF2-like_dom_sf"/>
</dbReference>
<keyword evidence="3" id="KW-1185">Reference proteome</keyword>
<dbReference type="KEGG" id="nev:NTE_00802"/>
<dbReference type="AlphaFoldDB" id="A0A075MNZ9"/>
<dbReference type="OrthoDB" id="9698at2157"/>
<dbReference type="HOGENOM" id="CLU_137417_3_0_2"/>
<sequence length="124" mass="13052">MHSGTPEEVLKSIVDGINTGNLDALVPLYEPNAAFAAQPGNLAHGLAGVREALTGFIAMKGKLDLKVTRVLEANGLALVIGVWSFTGTGPDGKPVKLASKSADVLRRQADGSWRFVIDNPWGTD</sequence>
<protein>
    <submittedName>
        <fullName evidence="2">Ketosteroid isomerase-like enzyme</fullName>
    </submittedName>
</protein>
<evidence type="ECO:0000313" key="3">
    <source>
        <dbReference type="Proteomes" id="UP000028194"/>
    </source>
</evidence>
<dbReference type="GeneID" id="41596651"/>
<dbReference type="EMBL" id="CP007174">
    <property type="protein sequence ID" value="AIF82880.1"/>
    <property type="molecule type" value="Genomic_DNA"/>
</dbReference>
<dbReference type="STRING" id="1459636.NTE_00802"/>
<dbReference type="Gene3D" id="3.10.450.50">
    <property type="match status" value="1"/>
</dbReference>
<dbReference type="GO" id="GO:0016853">
    <property type="term" value="F:isomerase activity"/>
    <property type="evidence" value="ECO:0007669"/>
    <property type="project" value="UniProtKB-KW"/>
</dbReference>
<dbReference type="SUPFAM" id="SSF54427">
    <property type="entry name" value="NTF2-like"/>
    <property type="match status" value="1"/>
</dbReference>
<accession>A0A075MNZ9</accession>
<dbReference type="InterPro" id="IPR037401">
    <property type="entry name" value="SnoaL-like"/>
</dbReference>
<dbReference type="Pfam" id="PF12680">
    <property type="entry name" value="SnoaL_2"/>
    <property type="match status" value="1"/>
</dbReference>
<gene>
    <name evidence="2" type="ORF">NTE_00802</name>
</gene>
<evidence type="ECO:0000259" key="1">
    <source>
        <dbReference type="Pfam" id="PF12680"/>
    </source>
</evidence>
<feature type="domain" description="SnoaL-like" evidence="1">
    <location>
        <begin position="14"/>
        <end position="113"/>
    </location>
</feature>
<reference evidence="2 3" key="1">
    <citation type="journal article" date="2014" name="PLoS ONE">
        <title>Genome Sequence of Candidatus Nitrososphaera evergladensis from Group I.1b Enriched from Everglades Soil Reveals Novel Genomic Features of the Ammonia-Oxidizing Archaea.</title>
        <authorList>
            <person name="Zhalnina K.V."/>
            <person name="Dias R."/>
            <person name="Leonard M.T."/>
            <person name="Dorr de Quadros P."/>
            <person name="Camargo F.A."/>
            <person name="Drew J.C."/>
            <person name="Farmerie W.G."/>
            <person name="Daroub S.H."/>
            <person name="Triplett E.W."/>
        </authorList>
    </citation>
    <scope>NUCLEOTIDE SEQUENCE [LARGE SCALE GENOMIC DNA]</scope>
    <source>
        <strain evidence="2 3">SR1</strain>
    </source>
</reference>
<dbReference type="RefSeq" id="WP_148699761.1">
    <property type="nucleotide sequence ID" value="NZ_CP007174.1"/>
</dbReference>
<name>A0A075MNZ9_9ARCH</name>
<keyword evidence="2" id="KW-0413">Isomerase</keyword>
<evidence type="ECO:0000313" key="2">
    <source>
        <dbReference type="EMBL" id="AIF82880.1"/>
    </source>
</evidence>
<proteinExistence type="predicted"/>
<organism evidence="2 3">
    <name type="scientific">Candidatus Nitrososphaera evergladensis SR1</name>
    <dbReference type="NCBI Taxonomy" id="1459636"/>
    <lineage>
        <taxon>Archaea</taxon>
        <taxon>Nitrososphaerota</taxon>
        <taxon>Nitrososphaeria</taxon>
        <taxon>Nitrososphaerales</taxon>
        <taxon>Nitrososphaeraceae</taxon>
        <taxon>Nitrososphaera</taxon>
    </lineage>
</organism>
<dbReference type="Proteomes" id="UP000028194">
    <property type="component" value="Chromosome"/>
</dbReference>